<evidence type="ECO:0000313" key="2">
    <source>
        <dbReference type="Proteomes" id="UP001172680"/>
    </source>
</evidence>
<protein>
    <submittedName>
        <fullName evidence="1">Glucose repression mediator protein</fullName>
    </submittedName>
</protein>
<comment type="caution">
    <text evidence="1">The sequence shown here is derived from an EMBL/GenBank/DDBJ whole genome shotgun (WGS) entry which is preliminary data.</text>
</comment>
<reference evidence="1" key="1">
    <citation type="submission" date="2022-10" db="EMBL/GenBank/DDBJ databases">
        <title>Culturing micro-colonial fungi from biological soil crusts in the Mojave desert and describing Neophaeococcomyces mojavensis, and introducing the new genera and species Taxawa tesnikishii.</title>
        <authorList>
            <person name="Kurbessoian T."/>
            <person name="Stajich J.E."/>
        </authorList>
    </citation>
    <scope>NUCLEOTIDE SEQUENCE</scope>
    <source>
        <strain evidence="1">JES_115</strain>
    </source>
</reference>
<gene>
    <name evidence="1" type="primary">SSN6_1</name>
    <name evidence="1" type="ORF">H2199_000186</name>
</gene>
<keyword evidence="2" id="KW-1185">Reference proteome</keyword>
<name>A0ACC2ZPB1_9PEZI</name>
<organism evidence="1 2">
    <name type="scientific">Coniosporium tulheliwenetii</name>
    <dbReference type="NCBI Taxonomy" id="3383036"/>
    <lineage>
        <taxon>Eukaryota</taxon>
        <taxon>Fungi</taxon>
        <taxon>Dikarya</taxon>
        <taxon>Ascomycota</taxon>
        <taxon>Pezizomycotina</taxon>
        <taxon>Dothideomycetes</taxon>
        <taxon>Dothideomycetes incertae sedis</taxon>
        <taxon>Coniosporium</taxon>
    </lineage>
</organism>
<sequence>MTSPPPEVRPIVENQVQSPGSAYPRQQYQHLPNQSGPGGIANGAPPPASALAAAEAAARERESTRTPAIPKRAWEDDNMGQKPTDEKPVRKMDVDEDYDDDGEDEKRNGMIRSGRNSPRGSANGMHHGASSVDQKA</sequence>
<accession>A0ACC2ZPB1</accession>
<dbReference type="Proteomes" id="UP001172680">
    <property type="component" value="Unassembled WGS sequence"/>
</dbReference>
<dbReference type="EMBL" id="JAPDRP010000001">
    <property type="protein sequence ID" value="KAJ9649411.1"/>
    <property type="molecule type" value="Genomic_DNA"/>
</dbReference>
<evidence type="ECO:0000313" key="1">
    <source>
        <dbReference type="EMBL" id="KAJ9649411.1"/>
    </source>
</evidence>
<proteinExistence type="predicted"/>